<dbReference type="EMBL" id="OM869540">
    <property type="protein sequence ID" value="UPW41074.1"/>
    <property type="molecule type" value="Genomic_DNA"/>
</dbReference>
<proteinExistence type="predicted"/>
<name>A0A976N0M8_9VIRU</name>
<reference evidence="1" key="1">
    <citation type="submission" date="2022-02" db="EMBL/GenBank/DDBJ databases">
        <title>Towards deciphering the DNA virus diversity associated with rodent species in the families Cricetidae and Heteromyidae.</title>
        <authorList>
            <person name="Lund M."/>
            <person name="Larsen B.B."/>
            <person name="Gryseels S."/>
            <person name="Kraberger S."/>
            <person name="Rowsey D.M."/>
            <person name="Steger L."/>
            <person name="Yule K.M."/>
            <person name="Upham N.S."/>
            <person name="Worobey M."/>
            <person name="Van Doorslaer K."/>
            <person name="Varsani A."/>
        </authorList>
    </citation>
    <scope>NUCLEOTIDE SEQUENCE</scope>
    <source>
        <strain evidence="1">UA08Rod_5614</strain>
    </source>
</reference>
<sequence>MPEILCGLFCLFHCILALVQGKKIKDFCTNCSQPIFEGEKHYCYSLNDVQILCDAYCDRYLKYASSEKYSQPLVDRVFGYGLNLISVLVSANSDFCALDDCFGNSSSEATSSD</sequence>
<organism evidence="1">
    <name type="scientific">Sigmofec virus UA08Rod_5614</name>
    <dbReference type="NCBI Taxonomy" id="2929431"/>
    <lineage>
        <taxon>Viruses</taxon>
        <taxon>Monodnaviria</taxon>
        <taxon>Sangervirae</taxon>
        <taxon>Phixviricota</taxon>
        <taxon>Malgrandaviricetes</taxon>
        <taxon>Petitvirales</taxon>
        <taxon>Microviridae</taxon>
    </lineage>
</organism>
<accession>A0A976N0M8</accession>
<protein>
    <submittedName>
        <fullName evidence="1">Uncharacterized protein</fullName>
    </submittedName>
</protein>
<evidence type="ECO:0000313" key="1">
    <source>
        <dbReference type="EMBL" id="UPW41074.1"/>
    </source>
</evidence>